<dbReference type="InterPro" id="IPR013083">
    <property type="entry name" value="Znf_RING/FYVE/PHD"/>
</dbReference>
<sequence length="600" mass="66577">MTVDTPLSAAIQAQIHEISSHNNHHAGRSSNSADSDYDYALRLLEEELQDLQLRQQHNHQDATVPRTVPVTTTEEYNDVIVVRSVATTTTRQEDEAQIKSDREFAEKLSRGGKAGGAKQSTKAPSSSSLETKTKSASKAPAKGHANTKRAQLPRGVLFGTPPPKSKAKTNQGGQKSNGPKTTAKSGPTSPSSSSSTSSKAAAGTATSSSRSESPPRQTVEEEISQLQDLLQILAATIGWTQDWQDDYASTSAHATSKPYREEQSAVCSICGDLSQSYRIFPLKCSHRYCIDCLRDHILHSLSQPSNQPPRCCGESLPLKNAAEALMSTELDTLMDRCDAYESSKQVSCAKCKRDILQGYIKDSSAYCVECKEFTCTHCGLELHDGICEEDKGMEMLLDTARREGWSKCDKCNHLVELTVGCFHMTCRCGHHFCYLCGKTWKTCDCPSSSEHSVFGRLKEATGKGAELLRQRWRSPKTYVLDKQQLDEFKREVTDKHREKMDLRQSLHRMSEEKQWERQVAEQIILLRTEIAELQGQGKEKEQGQEKVDRSEENEKKNKKGGKAVATKAVRNNVVVVTTAKKGKKPSKKGKERARDTDSTD</sequence>
<dbReference type="GO" id="GO:0008270">
    <property type="term" value="F:zinc ion binding"/>
    <property type="evidence" value="ECO:0007669"/>
    <property type="project" value="UniProtKB-KW"/>
</dbReference>
<evidence type="ECO:0000256" key="7">
    <source>
        <dbReference type="SAM" id="MobiDB-lite"/>
    </source>
</evidence>
<feature type="compositionally biased region" description="Low complexity" evidence="7">
    <location>
        <begin position="562"/>
        <end position="579"/>
    </location>
</feature>
<evidence type="ECO:0000256" key="4">
    <source>
        <dbReference type="ARBA" id="ARBA00022771"/>
    </source>
</evidence>
<evidence type="ECO:0000256" key="6">
    <source>
        <dbReference type="ARBA" id="ARBA00022833"/>
    </source>
</evidence>
<feature type="region of interest" description="Disordered" evidence="7">
    <location>
        <begin position="535"/>
        <end position="600"/>
    </location>
</feature>
<dbReference type="AlphaFoldDB" id="A0AAV9XI21"/>
<dbReference type="GO" id="GO:0016567">
    <property type="term" value="P:protein ubiquitination"/>
    <property type="evidence" value="ECO:0007669"/>
    <property type="project" value="InterPro"/>
</dbReference>
<gene>
    <name evidence="9" type="ORF">TWF694_007236</name>
</gene>
<keyword evidence="3" id="KW-0677">Repeat</keyword>
<dbReference type="InterPro" id="IPR031127">
    <property type="entry name" value="E3_UB_ligase_RBR"/>
</dbReference>
<proteinExistence type="predicted"/>
<evidence type="ECO:0000256" key="1">
    <source>
        <dbReference type="ARBA" id="ARBA00022679"/>
    </source>
</evidence>
<feature type="compositionally biased region" description="Basic and acidic residues" evidence="7">
    <location>
        <begin position="537"/>
        <end position="555"/>
    </location>
</feature>
<evidence type="ECO:0000313" key="9">
    <source>
        <dbReference type="EMBL" id="KAK6541425.1"/>
    </source>
</evidence>
<feature type="compositionally biased region" description="Basic and acidic residues" evidence="7">
    <location>
        <begin position="91"/>
        <end position="109"/>
    </location>
</feature>
<keyword evidence="4" id="KW-0863">Zinc-finger</keyword>
<dbReference type="Proteomes" id="UP001365542">
    <property type="component" value="Unassembled WGS sequence"/>
</dbReference>
<name>A0AAV9XI21_9PEZI</name>
<dbReference type="CDD" id="cd22584">
    <property type="entry name" value="Rcat_RBR_unk"/>
    <property type="match status" value="1"/>
</dbReference>
<feature type="region of interest" description="Disordered" evidence="7">
    <location>
        <begin position="88"/>
        <end position="222"/>
    </location>
</feature>
<keyword evidence="2" id="KW-0479">Metal-binding</keyword>
<reference evidence="9 10" key="1">
    <citation type="submission" date="2019-10" db="EMBL/GenBank/DDBJ databases">
        <authorList>
            <person name="Palmer J.M."/>
        </authorList>
    </citation>
    <scope>NUCLEOTIDE SEQUENCE [LARGE SCALE GENOMIC DNA]</scope>
    <source>
        <strain evidence="9 10">TWF694</strain>
    </source>
</reference>
<evidence type="ECO:0000256" key="3">
    <source>
        <dbReference type="ARBA" id="ARBA00022737"/>
    </source>
</evidence>
<evidence type="ECO:0000313" key="10">
    <source>
        <dbReference type="Proteomes" id="UP001365542"/>
    </source>
</evidence>
<evidence type="ECO:0000256" key="5">
    <source>
        <dbReference type="ARBA" id="ARBA00022786"/>
    </source>
</evidence>
<keyword evidence="1" id="KW-0808">Transferase</keyword>
<comment type="caution">
    <text evidence="9">The sequence shown here is derived from an EMBL/GenBank/DDBJ whole genome shotgun (WGS) entry which is preliminary data.</text>
</comment>
<evidence type="ECO:0000256" key="2">
    <source>
        <dbReference type="ARBA" id="ARBA00022723"/>
    </source>
</evidence>
<dbReference type="InterPro" id="IPR017907">
    <property type="entry name" value="Znf_RING_CS"/>
</dbReference>
<dbReference type="Gene3D" id="3.30.40.10">
    <property type="entry name" value="Zinc/RING finger domain, C3HC4 (zinc finger)"/>
    <property type="match status" value="1"/>
</dbReference>
<dbReference type="PROSITE" id="PS00518">
    <property type="entry name" value="ZF_RING_1"/>
    <property type="match status" value="1"/>
</dbReference>
<organism evidence="9 10">
    <name type="scientific">Orbilia ellipsospora</name>
    <dbReference type="NCBI Taxonomy" id="2528407"/>
    <lineage>
        <taxon>Eukaryota</taxon>
        <taxon>Fungi</taxon>
        <taxon>Dikarya</taxon>
        <taxon>Ascomycota</taxon>
        <taxon>Pezizomycotina</taxon>
        <taxon>Orbiliomycetes</taxon>
        <taxon>Orbiliales</taxon>
        <taxon>Orbiliaceae</taxon>
        <taxon>Orbilia</taxon>
    </lineage>
</organism>
<protein>
    <recommendedName>
        <fullName evidence="8">RING-type domain-containing protein</fullName>
    </recommendedName>
</protein>
<feature type="compositionally biased region" description="Low complexity" evidence="7">
    <location>
        <begin position="179"/>
        <end position="216"/>
    </location>
</feature>
<keyword evidence="6" id="KW-0862">Zinc</keyword>
<dbReference type="PROSITE" id="PS51873">
    <property type="entry name" value="TRIAD"/>
    <property type="match status" value="1"/>
</dbReference>
<keyword evidence="10" id="KW-1185">Reference proteome</keyword>
<feature type="domain" description="RING-type" evidence="8">
    <location>
        <begin position="263"/>
        <end position="455"/>
    </location>
</feature>
<keyword evidence="5" id="KW-0833">Ubl conjugation pathway</keyword>
<accession>A0AAV9XI21</accession>
<feature type="compositionally biased region" description="Polar residues" evidence="7">
    <location>
        <begin position="168"/>
        <end position="178"/>
    </location>
</feature>
<evidence type="ECO:0000259" key="8">
    <source>
        <dbReference type="PROSITE" id="PS51873"/>
    </source>
</evidence>
<dbReference type="PANTHER" id="PTHR11685">
    <property type="entry name" value="RBR FAMILY RING FINGER AND IBR DOMAIN-CONTAINING"/>
    <property type="match status" value="1"/>
</dbReference>
<dbReference type="InterPro" id="IPR044066">
    <property type="entry name" value="TRIAD_supradom"/>
</dbReference>
<dbReference type="SUPFAM" id="SSF57850">
    <property type="entry name" value="RING/U-box"/>
    <property type="match status" value="2"/>
</dbReference>
<feature type="compositionally biased region" description="Polar residues" evidence="7">
    <location>
        <begin position="118"/>
        <end position="130"/>
    </location>
</feature>
<dbReference type="Gene3D" id="1.20.120.1750">
    <property type="match status" value="1"/>
</dbReference>
<feature type="compositionally biased region" description="Basic residues" evidence="7">
    <location>
        <begin position="580"/>
        <end position="591"/>
    </location>
</feature>
<dbReference type="GO" id="GO:0004842">
    <property type="term" value="F:ubiquitin-protein transferase activity"/>
    <property type="evidence" value="ECO:0007669"/>
    <property type="project" value="InterPro"/>
</dbReference>
<dbReference type="EMBL" id="JAVHJO010000003">
    <property type="protein sequence ID" value="KAK6541425.1"/>
    <property type="molecule type" value="Genomic_DNA"/>
</dbReference>